<protein>
    <submittedName>
        <fullName evidence="2">Uncharacterized protein</fullName>
    </submittedName>
</protein>
<feature type="transmembrane region" description="Helical" evidence="1">
    <location>
        <begin position="6"/>
        <end position="27"/>
    </location>
</feature>
<accession>A0A1F6UEE3</accession>
<dbReference type="InterPro" id="IPR058068">
    <property type="entry name" value="LIC_13387-like"/>
</dbReference>
<feature type="transmembrane region" description="Helical" evidence="1">
    <location>
        <begin position="62"/>
        <end position="85"/>
    </location>
</feature>
<comment type="caution">
    <text evidence="2">The sequence shown here is derived from an EMBL/GenBank/DDBJ whole genome shotgun (WGS) entry which is preliminary data.</text>
</comment>
<gene>
    <name evidence="2" type="ORF">A2V58_09220</name>
</gene>
<keyword evidence="1" id="KW-1133">Transmembrane helix</keyword>
<feature type="transmembrane region" description="Helical" evidence="1">
    <location>
        <begin position="91"/>
        <end position="112"/>
    </location>
</feature>
<dbReference type="Proteomes" id="UP000177950">
    <property type="component" value="Unassembled WGS sequence"/>
</dbReference>
<sequence>MGTKSFFIAGTMPFIILGALHIIYTLIDIRMPSRFAPYKDDVRMSMLGSTLMVTRQTNMWRAWLGLNISHGLGALFFGLTYLSIAEFDFELLMRVPPLLYLAPFMALCYVILSVKYWFNVPVIGTSVGFACFAAGVIVS</sequence>
<name>A0A1F6UEE3_9PROT</name>
<keyword evidence="1" id="KW-0812">Transmembrane</keyword>
<dbReference type="AlphaFoldDB" id="A0A1F6UEE3"/>
<keyword evidence="1" id="KW-0472">Membrane</keyword>
<dbReference type="NCBIfam" id="NF047765">
    <property type="entry name" value="LIC_13387_fam"/>
    <property type="match status" value="1"/>
</dbReference>
<feature type="transmembrane region" description="Helical" evidence="1">
    <location>
        <begin position="117"/>
        <end position="138"/>
    </location>
</feature>
<evidence type="ECO:0000313" key="2">
    <source>
        <dbReference type="EMBL" id="OGI55765.1"/>
    </source>
</evidence>
<reference evidence="2 3" key="1">
    <citation type="journal article" date="2016" name="Nat. Commun.">
        <title>Thousands of microbial genomes shed light on interconnected biogeochemical processes in an aquifer system.</title>
        <authorList>
            <person name="Anantharaman K."/>
            <person name="Brown C.T."/>
            <person name="Hug L.A."/>
            <person name="Sharon I."/>
            <person name="Castelle C.J."/>
            <person name="Probst A.J."/>
            <person name="Thomas B.C."/>
            <person name="Singh A."/>
            <person name="Wilkins M.J."/>
            <person name="Karaoz U."/>
            <person name="Brodie E.L."/>
            <person name="Williams K.H."/>
            <person name="Hubbard S.S."/>
            <person name="Banfield J.F."/>
        </authorList>
    </citation>
    <scope>NUCLEOTIDE SEQUENCE [LARGE SCALE GENOMIC DNA]</scope>
</reference>
<dbReference type="EMBL" id="MFSV01000207">
    <property type="protein sequence ID" value="OGI55765.1"/>
    <property type="molecule type" value="Genomic_DNA"/>
</dbReference>
<organism evidence="2 3">
    <name type="scientific">Candidatus Muproteobacteria bacterium RBG_19FT_COMBO_61_10</name>
    <dbReference type="NCBI Taxonomy" id="1817761"/>
    <lineage>
        <taxon>Bacteria</taxon>
        <taxon>Pseudomonadati</taxon>
        <taxon>Pseudomonadota</taxon>
        <taxon>Candidatus Muproteobacteria</taxon>
    </lineage>
</organism>
<evidence type="ECO:0000313" key="3">
    <source>
        <dbReference type="Proteomes" id="UP000177950"/>
    </source>
</evidence>
<proteinExistence type="predicted"/>
<evidence type="ECO:0000256" key="1">
    <source>
        <dbReference type="SAM" id="Phobius"/>
    </source>
</evidence>